<sequence>MISQHSETATQTVKVSQEEAIAELQDFIDMRPDAREVRKALAVKLIYQGYLYDEIQTILDVSRGSITGWKQAYEEHGIDGLRLNYQGRKGYLSSGQREEVLSWLQTKDIWELGELEYKLAFEYDVVYESKQSYYNLFEEAGISWKKTTKLNPKANPDAVAEKKKEIETLLANHRVEIETGKLRVLLLDECHLMWGDLSGYVWGKTDQEITVSVVNEREKQTYYGAVDYLEGQLLMKADDKGNSENTIDYLQYLLNQSPDQRLLILWDGATYHRSKEIRGFLAEINQGLEPPEWKIHCVRFAPNCPEQNPIEDIWLQAKTWVRRFCALIPSFSHLKWMFEWFIRHTTFDFATLQMYGICSKLK</sequence>
<dbReference type="InterPro" id="IPR036397">
    <property type="entry name" value="RNaseH_sf"/>
</dbReference>
<dbReference type="RefSeq" id="WP_168695858.1">
    <property type="nucleotide sequence ID" value="NZ_CP051206.1"/>
</dbReference>
<evidence type="ECO:0000313" key="3">
    <source>
        <dbReference type="EMBL" id="QJB44701.1"/>
    </source>
</evidence>
<protein>
    <submittedName>
        <fullName evidence="3">IS630 family transposase</fullName>
    </submittedName>
</protein>
<dbReference type="GO" id="GO:0003676">
    <property type="term" value="F:nucleic acid binding"/>
    <property type="evidence" value="ECO:0007669"/>
    <property type="project" value="InterPro"/>
</dbReference>
<dbReference type="SUPFAM" id="SSF46689">
    <property type="entry name" value="Homeodomain-like"/>
    <property type="match status" value="1"/>
</dbReference>
<dbReference type="Pfam" id="PF13358">
    <property type="entry name" value="DDE_3"/>
    <property type="match status" value="1"/>
</dbReference>
<gene>
    <name evidence="3" type="ORF">HGD76_11495</name>
</gene>
<dbReference type="Pfam" id="PF13384">
    <property type="entry name" value="HTH_23"/>
    <property type="match status" value="1"/>
</dbReference>
<evidence type="ECO:0000259" key="2">
    <source>
        <dbReference type="Pfam" id="PF13592"/>
    </source>
</evidence>
<dbReference type="NCBIfam" id="NF033545">
    <property type="entry name" value="transpos_IS630"/>
    <property type="match status" value="1"/>
</dbReference>
<accession>A0A6H2C030</accession>
<proteinExistence type="predicted"/>
<reference evidence="3 4" key="1">
    <citation type="submission" date="2020-04" db="EMBL/GenBank/DDBJ databases">
        <title>Genome-Wide Identification of 5-Methylcytosine Sites in Bacterial Genomes By High-Throughput Sequencing of MspJI Restriction Fragments.</title>
        <authorList>
            <person name="Wu V."/>
        </authorList>
    </citation>
    <scope>NUCLEOTIDE SEQUENCE [LARGE SCALE GENOMIC DNA]</scope>
    <source>
        <strain evidence="3 4">CCAP 1403/13f</strain>
    </source>
</reference>
<dbReference type="Pfam" id="PF13592">
    <property type="entry name" value="HTH_33"/>
    <property type="match status" value="1"/>
</dbReference>
<dbReference type="InterPro" id="IPR025959">
    <property type="entry name" value="Winged_HTH_dom"/>
</dbReference>
<feature type="domain" description="Tc1-like transposase DDE" evidence="1">
    <location>
        <begin position="184"/>
        <end position="329"/>
    </location>
</feature>
<name>A0A6H2C030_DOLFA</name>
<evidence type="ECO:0000259" key="1">
    <source>
        <dbReference type="Pfam" id="PF13358"/>
    </source>
</evidence>
<organism evidence="3 4">
    <name type="scientific">Dolichospermum flos-aquae CCAP 1403/13F</name>
    <dbReference type="NCBI Taxonomy" id="315271"/>
    <lineage>
        <taxon>Bacteria</taxon>
        <taxon>Bacillati</taxon>
        <taxon>Cyanobacteriota</taxon>
        <taxon>Cyanophyceae</taxon>
        <taxon>Nostocales</taxon>
        <taxon>Aphanizomenonaceae</taxon>
        <taxon>Dolichospermum</taxon>
    </lineage>
</organism>
<dbReference type="Proteomes" id="UP000502433">
    <property type="component" value="Chromosome"/>
</dbReference>
<feature type="domain" description="Winged helix-turn helix" evidence="2">
    <location>
        <begin position="108"/>
        <end position="165"/>
    </location>
</feature>
<evidence type="ECO:0000313" key="4">
    <source>
        <dbReference type="Proteomes" id="UP000502433"/>
    </source>
</evidence>
<dbReference type="EMBL" id="CP051206">
    <property type="protein sequence ID" value="QJB44701.1"/>
    <property type="molecule type" value="Genomic_DNA"/>
</dbReference>
<dbReference type="AlphaFoldDB" id="A0A6H2C030"/>
<dbReference type="InterPro" id="IPR047655">
    <property type="entry name" value="Transpos_IS630-like"/>
</dbReference>
<dbReference type="InterPro" id="IPR009057">
    <property type="entry name" value="Homeodomain-like_sf"/>
</dbReference>
<reference evidence="3 4" key="2">
    <citation type="submission" date="2020-04" db="EMBL/GenBank/DDBJ databases">
        <authorList>
            <person name="Fomenkov A."/>
            <person name="Anton B.P."/>
            <person name="Roberts R.J."/>
        </authorList>
    </citation>
    <scope>NUCLEOTIDE SEQUENCE [LARGE SCALE GENOMIC DNA]</scope>
    <source>
        <strain evidence="3 4">CCAP 1403/13f</strain>
    </source>
</reference>
<dbReference type="Gene3D" id="3.30.420.10">
    <property type="entry name" value="Ribonuclease H-like superfamily/Ribonuclease H"/>
    <property type="match status" value="1"/>
</dbReference>
<dbReference type="InterPro" id="IPR038717">
    <property type="entry name" value="Tc1-like_DDE_dom"/>
</dbReference>
<dbReference type="KEGG" id="dfs:HGD76_11495"/>